<dbReference type="InterPro" id="IPR000782">
    <property type="entry name" value="FAS1_domain"/>
</dbReference>
<comment type="caution">
    <text evidence="3">The sequence shown here is derived from an EMBL/GenBank/DDBJ whole genome shotgun (WGS) entry which is preliminary data.</text>
</comment>
<sequence>MKRSFKTIGLIAGSIFLMGTASYAQETVKVGGEEMFPQKNIVENAVNSKDHTTLVAAVKAADLVATLQTEGPFTVFAPVNDAFENLPEGTVATLLKPENKKTLSTVLTYHVIAGKYDFDAISGLIKKGKGAADLKTVSGGTLTAQMNGKHNITLTDENGGVANITTYDVYQSNGIIHVIDKVVLPKM</sequence>
<dbReference type="RefSeq" id="WP_109358720.1">
    <property type="nucleotide sequence ID" value="NZ_QFRJ01000002.1"/>
</dbReference>
<dbReference type="Pfam" id="PF02469">
    <property type="entry name" value="Fasciclin"/>
    <property type="match status" value="1"/>
</dbReference>
<keyword evidence="4" id="KW-1185">Reference proteome</keyword>
<organism evidence="3 4">
    <name type="scientific">Brumimicrobium oceani</name>
    <dbReference type="NCBI Taxonomy" id="2100725"/>
    <lineage>
        <taxon>Bacteria</taxon>
        <taxon>Pseudomonadati</taxon>
        <taxon>Bacteroidota</taxon>
        <taxon>Flavobacteriia</taxon>
        <taxon>Flavobacteriales</taxon>
        <taxon>Crocinitomicaceae</taxon>
        <taxon>Brumimicrobium</taxon>
    </lineage>
</organism>
<dbReference type="GO" id="GO:0005615">
    <property type="term" value="C:extracellular space"/>
    <property type="evidence" value="ECO:0007669"/>
    <property type="project" value="TreeGrafter"/>
</dbReference>
<name>A0A2U2XFN3_9FLAO</name>
<dbReference type="Proteomes" id="UP000245370">
    <property type="component" value="Unassembled WGS sequence"/>
</dbReference>
<dbReference type="InterPro" id="IPR050904">
    <property type="entry name" value="Adhesion/Biosynth-related"/>
</dbReference>
<dbReference type="OrthoDB" id="9800666at2"/>
<dbReference type="FunFam" id="2.30.180.10:FF:000032">
    <property type="entry name" value="Fasciclin domain-containing protein, putative"/>
    <property type="match status" value="1"/>
</dbReference>
<dbReference type="SMART" id="SM00554">
    <property type="entry name" value="FAS1"/>
    <property type="match status" value="1"/>
</dbReference>
<dbReference type="PROSITE" id="PS50213">
    <property type="entry name" value="FAS1"/>
    <property type="match status" value="1"/>
</dbReference>
<evidence type="ECO:0000259" key="2">
    <source>
        <dbReference type="PROSITE" id="PS50213"/>
    </source>
</evidence>
<feature type="domain" description="FAS1" evidence="2">
    <location>
        <begin position="38"/>
        <end position="183"/>
    </location>
</feature>
<dbReference type="AlphaFoldDB" id="A0A2U2XFN3"/>
<reference evidence="3 4" key="1">
    <citation type="submission" date="2018-05" db="EMBL/GenBank/DDBJ databases">
        <title>Brumimicrobium oceani sp. nov., isolated from coastal sediment.</title>
        <authorList>
            <person name="Kou Y."/>
        </authorList>
    </citation>
    <scope>NUCLEOTIDE SEQUENCE [LARGE SCALE GENOMIC DNA]</scope>
    <source>
        <strain evidence="3 4">C305</strain>
    </source>
</reference>
<evidence type="ECO:0000256" key="1">
    <source>
        <dbReference type="SAM" id="SignalP"/>
    </source>
</evidence>
<evidence type="ECO:0000313" key="3">
    <source>
        <dbReference type="EMBL" id="PWH86608.1"/>
    </source>
</evidence>
<dbReference type="InterPro" id="IPR036378">
    <property type="entry name" value="FAS1_dom_sf"/>
</dbReference>
<dbReference type="PANTHER" id="PTHR10900:SF77">
    <property type="entry name" value="FI19380P1"/>
    <property type="match status" value="1"/>
</dbReference>
<dbReference type="PANTHER" id="PTHR10900">
    <property type="entry name" value="PERIOSTIN-RELATED"/>
    <property type="match status" value="1"/>
</dbReference>
<proteinExistence type="predicted"/>
<dbReference type="EMBL" id="QFRJ01000002">
    <property type="protein sequence ID" value="PWH86608.1"/>
    <property type="molecule type" value="Genomic_DNA"/>
</dbReference>
<gene>
    <name evidence="3" type="ORF">DIT68_05070</name>
</gene>
<feature type="signal peptide" evidence="1">
    <location>
        <begin position="1"/>
        <end position="24"/>
    </location>
</feature>
<evidence type="ECO:0000313" key="4">
    <source>
        <dbReference type="Proteomes" id="UP000245370"/>
    </source>
</evidence>
<feature type="chain" id="PRO_5015669347" evidence="1">
    <location>
        <begin position="25"/>
        <end position="187"/>
    </location>
</feature>
<dbReference type="Gene3D" id="2.30.180.10">
    <property type="entry name" value="FAS1 domain"/>
    <property type="match status" value="1"/>
</dbReference>
<protein>
    <submittedName>
        <fullName evidence="3">Fasciclin</fullName>
    </submittedName>
</protein>
<accession>A0A2U2XFN3</accession>
<reference evidence="3 4" key="2">
    <citation type="submission" date="2018-05" db="EMBL/GenBank/DDBJ databases">
        <authorList>
            <person name="Lanie J.A."/>
            <person name="Ng W.-L."/>
            <person name="Kazmierczak K.M."/>
            <person name="Andrzejewski T.M."/>
            <person name="Davidsen T.M."/>
            <person name="Wayne K.J."/>
            <person name="Tettelin H."/>
            <person name="Glass J.I."/>
            <person name="Rusch D."/>
            <person name="Podicherti R."/>
            <person name="Tsui H.-C.T."/>
            <person name="Winkler M.E."/>
        </authorList>
    </citation>
    <scope>NUCLEOTIDE SEQUENCE [LARGE SCALE GENOMIC DNA]</scope>
    <source>
        <strain evidence="3 4">C305</strain>
    </source>
</reference>
<dbReference type="SUPFAM" id="SSF82153">
    <property type="entry name" value="FAS1 domain"/>
    <property type="match status" value="1"/>
</dbReference>
<keyword evidence="1" id="KW-0732">Signal</keyword>